<gene>
    <name evidence="6" type="ORF">C7377_0294</name>
</gene>
<keyword evidence="7" id="KW-1185">Reference proteome</keyword>
<evidence type="ECO:0000313" key="6">
    <source>
        <dbReference type="EMBL" id="PVX51999.1"/>
    </source>
</evidence>
<name>A0A7L4UQQ3_BALHA</name>
<dbReference type="PANTHER" id="PTHR43687">
    <property type="entry name" value="ADENYLYLSULFATE REDUCTASE, BETA SUBUNIT"/>
    <property type="match status" value="1"/>
</dbReference>
<dbReference type="Pfam" id="PF12838">
    <property type="entry name" value="Fer4_7"/>
    <property type="match status" value="1"/>
</dbReference>
<evidence type="ECO:0000256" key="1">
    <source>
        <dbReference type="ARBA" id="ARBA00022485"/>
    </source>
</evidence>
<evidence type="ECO:0000313" key="7">
    <source>
        <dbReference type="Proteomes" id="UP000251835"/>
    </source>
</evidence>
<dbReference type="PANTHER" id="PTHR43687:SF1">
    <property type="entry name" value="FERREDOXIN III"/>
    <property type="match status" value="1"/>
</dbReference>
<comment type="caution">
    <text evidence="6">The sequence shown here is derived from an EMBL/GenBank/DDBJ whole genome shotgun (WGS) entry which is preliminary data.</text>
</comment>
<evidence type="ECO:0000259" key="5">
    <source>
        <dbReference type="PROSITE" id="PS51379"/>
    </source>
</evidence>
<dbReference type="EMBL" id="QENZ01000003">
    <property type="protein sequence ID" value="PVX51999.1"/>
    <property type="molecule type" value="Genomic_DNA"/>
</dbReference>
<protein>
    <submittedName>
        <fullName evidence="6">2-oxoglutarate ferredoxin oxidoreductase subunit delta</fullName>
    </submittedName>
</protein>
<dbReference type="SUPFAM" id="SSF54862">
    <property type="entry name" value="4Fe-4S ferredoxins"/>
    <property type="match status" value="1"/>
</dbReference>
<evidence type="ECO:0000256" key="4">
    <source>
        <dbReference type="ARBA" id="ARBA00023014"/>
    </source>
</evidence>
<feature type="domain" description="4Fe-4S ferredoxin-type" evidence="5">
    <location>
        <begin position="6"/>
        <end position="35"/>
    </location>
</feature>
<organism evidence="6 7">
    <name type="scientific">Balneicella halophila</name>
    <dbReference type="NCBI Taxonomy" id="1537566"/>
    <lineage>
        <taxon>Bacteria</taxon>
        <taxon>Pseudomonadati</taxon>
        <taxon>Bacteroidota</taxon>
        <taxon>Bacteroidia</taxon>
        <taxon>Bacteroidales</taxon>
        <taxon>Balneicellaceae</taxon>
        <taxon>Balneicella</taxon>
    </lineage>
</organism>
<accession>A0A7L4UQQ3</accession>
<dbReference type="InterPro" id="IPR017896">
    <property type="entry name" value="4Fe4S_Fe-S-bd"/>
</dbReference>
<dbReference type="OrthoDB" id="9804603at2"/>
<keyword evidence="2" id="KW-0479">Metal-binding</keyword>
<dbReference type="PROSITE" id="PS00198">
    <property type="entry name" value="4FE4S_FER_1"/>
    <property type="match status" value="2"/>
</dbReference>
<dbReference type="Proteomes" id="UP000251835">
    <property type="component" value="Unassembled WGS sequence"/>
</dbReference>
<dbReference type="InterPro" id="IPR050572">
    <property type="entry name" value="Fe-S_Ferredoxin"/>
</dbReference>
<dbReference type="Gene3D" id="3.30.70.20">
    <property type="match status" value="1"/>
</dbReference>
<keyword evidence="3" id="KW-0408">Iron</keyword>
<sequence length="80" mass="8678">MAKVKGAVVVDIEKCKGCGICIDDCPTDTLAFERAVNGKGYHYAYMKAPELCIGCSNCAISCPDTVITVYRVKPERKKTS</sequence>
<evidence type="ECO:0000256" key="3">
    <source>
        <dbReference type="ARBA" id="ARBA00023004"/>
    </source>
</evidence>
<feature type="domain" description="4Fe-4S ferredoxin-type" evidence="5">
    <location>
        <begin position="43"/>
        <end position="72"/>
    </location>
</feature>
<dbReference type="PROSITE" id="PS51379">
    <property type="entry name" value="4FE4S_FER_2"/>
    <property type="match status" value="2"/>
</dbReference>
<reference evidence="6 7" key="1">
    <citation type="submission" date="2018-05" db="EMBL/GenBank/DDBJ databases">
        <title>Genomic Encyclopedia of Type Strains, Phase IV (KMG-IV): sequencing the most valuable type-strain genomes for metagenomic binning, comparative biology and taxonomic classification.</title>
        <authorList>
            <person name="Goeker M."/>
        </authorList>
    </citation>
    <scope>NUCLEOTIDE SEQUENCE [LARGE SCALE GENOMIC DNA]</scope>
    <source>
        <strain evidence="6 7">DSM 28579</strain>
    </source>
</reference>
<dbReference type="AlphaFoldDB" id="A0A7L4UQQ3"/>
<keyword evidence="1" id="KW-0004">4Fe-4S</keyword>
<evidence type="ECO:0000256" key="2">
    <source>
        <dbReference type="ARBA" id="ARBA00022723"/>
    </source>
</evidence>
<dbReference type="GO" id="GO:0051539">
    <property type="term" value="F:4 iron, 4 sulfur cluster binding"/>
    <property type="evidence" value="ECO:0007669"/>
    <property type="project" value="UniProtKB-KW"/>
</dbReference>
<dbReference type="RefSeq" id="WP_116495564.1">
    <property type="nucleotide sequence ID" value="NZ_QENZ01000003.1"/>
</dbReference>
<dbReference type="InterPro" id="IPR017900">
    <property type="entry name" value="4Fe4S_Fe_S_CS"/>
</dbReference>
<proteinExistence type="predicted"/>
<dbReference type="GO" id="GO:0046872">
    <property type="term" value="F:metal ion binding"/>
    <property type="evidence" value="ECO:0007669"/>
    <property type="project" value="UniProtKB-KW"/>
</dbReference>
<keyword evidence="4" id="KW-0411">Iron-sulfur</keyword>